<dbReference type="InterPro" id="IPR011335">
    <property type="entry name" value="Restrct_endonuc-II-like"/>
</dbReference>
<reference evidence="2 3" key="1">
    <citation type="journal article" date="2013" name="PLoS ONE">
        <title>Cultivation and Complete Genome Sequencing of Gloeobacter kilaueensis sp. nov., from a Lava Cave in Kilauea Caldera, Hawai'i.</title>
        <authorList>
            <person name="Saw J.H."/>
            <person name="Schatz M."/>
            <person name="Brown M.V."/>
            <person name="Kunkel D.D."/>
            <person name="Foster J.S."/>
            <person name="Shick H."/>
            <person name="Christensen S."/>
            <person name="Hou S."/>
            <person name="Wan X."/>
            <person name="Donachie S.P."/>
        </authorList>
    </citation>
    <scope>NUCLEOTIDE SEQUENCE [LARGE SCALE GENOMIC DNA]</scope>
    <source>
        <strain evidence="3">JS</strain>
    </source>
</reference>
<sequence length="211" mass="23196">MRTPAVRLEAWVRANWGDFLALADDPALQKAKFYYHQGWIRIEMSPVGRAHAEDNYLIAQIISIYAFSRGLDLQGLTNISLRKTGEQEAQPDLAYYLMGGQPDAYSNSPIDLDNAPAPALVLEVAATSLQDDLTIKRELYGQLGIQEYWIVDSNAARVLLFGTVAESQSLEPIESSSLLPGLSAAVLTEALRIGRQQGQAAAMRFVLNLSD</sequence>
<dbReference type="SUPFAM" id="SSF52980">
    <property type="entry name" value="Restriction endonuclease-like"/>
    <property type="match status" value="1"/>
</dbReference>
<dbReference type="KEGG" id="glj:GKIL_3319"/>
<dbReference type="AlphaFoldDB" id="U5QPF7"/>
<accession>U5QPF7</accession>
<dbReference type="Proteomes" id="UP000017396">
    <property type="component" value="Chromosome"/>
</dbReference>
<gene>
    <name evidence="2" type="ORF">GKIL_3319</name>
</gene>
<evidence type="ECO:0000313" key="3">
    <source>
        <dbReference type="Proteomes" id="UP000017396"/>
    </source>
</evidence>
<dbReference type="CDD" id="cd06260">
    <property type="entry name" value="DUF820-like"/>
    <property type="match status" value="1"/>
</dbReference>
<protein>
    <recommendedName>
        <fullName evidence="1">Putative restriction endonuclease domain-containing protein</fullName>
    </recommendedName>
</protein>
<dbReference type="PANTHER" id="PTHR35400:SF1">
    <property type="entry name" value="SLR1083 PROTEIN"/>
    <property type="match status" value="1"/>
</dbReference>
<dbReference type="Gene3D" id="3.90.1570.10">
    <property type="entry name" value="tt1808, chain A"/>
    <property type="match status" value="1"/>
</dbReference>
<evidence type="ECO:0000259" key="1">
    <source>
        <dbReference type="Pfam" id="PF05685"/>
    </source>
</evidence>
<dbReference type="EMBL" id="CP003587">
    <property type="protein sequence ID" value="AGY59565.1"/>
    <property type="molecule type" value="Genomic_DNA"/>
</dbReference>
<feature type="domain" description="Putative restriction endonuclease" evidence="1">
    <location>
        <begin position="16"/>
        <end position="185"/>
    </location>
</feature>
<dbReference type="InterPro" id="IPR012296">
    <property type="entry name" value="Nuclease_put_TT1808"/>
</dbReference>
<dbReference type="InterPro" id="IPR008538">
    <property type="entry name" value="Uma2"/>
</dbReference>
<keyword evidence="3" id="KW-1185">Reference proteome</keyword>
<evidence type="ECO:0000313" key="2">
    <source>
        <dbReference type="EMBL" id="AGY59565.1"/>
    </source>
</evidence>
<dbReference type="HOGENOM" id="CLU_112364_0_0_3"/>
<organism evidence="2 3">
    <name type="scientific">Gloeobacter kilaueensis (strain ATCC BAA-2537 / CCAP 1431/1 / ULC 316 / JS1)</name>
    <dbReference type="NCBI Taxonomy" id="1183438"/>
    <lineage>
        <taxon>Bacteria</taxon>
        <taxon>Bacillati</taxon>
        <taxon>Cyanobacteriota</taxon>
        <taxon>Cyanophyceae</taxon>
        <taxon>Gloeobacterales</taxon>
        <taxon>Gloeobacteraceae</taxon>
        <taxon>Gloeobacter</taxon>
    </lineage>
</organism>
<dbReference type="Pfam" id="PF05685">
    <property type="entry name" value="Uma2"/>
    <property type="match status" value="1"/>
</dbReference>
<name>U5QPF7_GLOK1</name>
<proteinExistence type="predicted"/>
<dbReference type="STRING" id="1183438.GKIL_3319"/>
<dbReference type="PANTHER" id="PTHR35400">
    <property type="entry name" value="SLR1083 PROTEIN"/>
    <property type="match status" value="1"/>
</dbReference>
<dbReference type="eggNOG" id="COG4636">
    <property type="taxonomic scope" value="Bacteria"/>
</dbReference>